<reference evidence="1 2" key="1">
    <citation type="journal article" date="2004" name="Science">
        <title>A predator unmasked: life cycle of Bdellovibrio bacteriovorus from a genomic perspective.</title>
        <authorList>
            <person name="Rendulic S."/>
            <person name="Jagtap P."/>
            <person name="Rosinus A."/>
            <person name="Eppinger M."/>
            <person name="Baar C."/>
            <person name="Lanz C."/>
            <person name="Keller H."/>
            <person name="Lambert C."/>
            <person name="Evans K.J."/>
            <person name="Goesmann A."/>
            <person name="Meyer F."/>
            <person name="Sockett R.E."/>
            <person name="Schuster S.C."/>
        </authorList>
    </citation>
    <scope>NUCLEOTIDE SEQUENCE [LARGE SCALE GENOMIC DNA]</scope>
    <source>
        <strain evidence="2">ATCC 15356 / DSM 50701 / NCIMB 9529 / HD100</strain>
    </source>
</reference>
<dbReference type="HOGENOM" id="CLU_707254_0_0_7"/>
<sequence length="380" mass="43605">MVNKAAVEVVPFSSLQKHIHPFQTDCRNILREPKAVWDQFEIIKMPNQEVMQLKISGELQEDLNIRFWSRRILLYDKKNKPLPPVILPLVNLPLKADTGKFLISLNVPLDAQMIAVPLELFGDERFRYLIRIKGVSAEMKVTAMPMLDKVGKDFCSRDLMWAGLGLMGSVQKQDTSPIVTTLDQQSFTFDTLSFERRWNWKTERSIRLQAYTSTFAFNNLLNTSAAERIYNIKGDVAFTKRHWTYRNPLFKVQYGYLLGGEFERRAYSFVKSATEAGIGTGMHVSATGGGYAELFSHNNKWYTDVSMRMHPFYMGIDHTYSGFAVSGTLGLGYALDYERSLGVYTYGTFFQGQHTGSDDKDNSKVSIFETHLEFRYGWLF</sequence>
<dbReference type="EMBL" id="BX842655">
    <property type="protein sequence ID" value="CAE78189.1"/>
    <property type="molecule type" value="Genomic_DNA"/>
</dbReference>
<organism evidence="1 2">
    <name type="scientific">Bdellovibrio bacteriovorus (strain ATCC 15356 / DSM 50701 / NCIMB 9529 / HD100)</name>
    <dbReference type="NCBI Taxonomy" id="264462"/>
    <lineage>
        <taxon>Bacteria</taxon>
        <taxon>Pseudomonadati</taxon>
        <taxon>Bdellovibrionota</taxon>
        <taxon>Bdellovibrionia</taxon>
        <taxon>Bdellovibrionales</taxon>
        <taxon>Pseudobdellovibrionaceae</taxon>
        <taxon>Bdellovibrio</taxon>
    </lineage>
</organism>
<name>Q6MHZ3_BDEBA</name>
<evidence type="ECO:0000313" key="2">
    <source>
        <dbReference type="Proteomes" id="UP000008080"/>
    </source>
</evidence>
<dbReference type="AlphaFoldDB" id="Q6MHZ3"/>
<protein>
    <submittedName>
        <fullName evidence="1">Uncharacterized protein</fullName>
    </submittedName>
</protein>
<accession>Q6MHZ3</accession>
<keyword evidence="2" id="KW-1185">Reference proteome</keyword>
<gene>
    <name evidence="1" type="ordered locus">Bd3391</name>
</gene>
<proteinExistence type="predicted"/>
<dbReference type="Proteomes" id="UP000008080">
    <property type="component" value="Chromosome"/>
</dbReference>
<dbReference type="KEGG" id="bba:Bd3391"/>
<dbReference type="STRING" id="264462.Bd3391"/>
<evidence type="ECO:0000313" key="1">
    <source>
        <dbReference type="EMBL" id="CAE78189.1"/>
    </source>
</evidence>